<reference evidence="4" key="2">
    <citation type="submission" date="2018-05" db="EMBL/GenBank/DDBJ databases">
        <title>Genome Sequencing of selected type strains of the family Eggerthellaceae.</title>
        <authorList>
            <person name="Danylec N."/>
            <person name="Stoll D.A."/>
            <person name="Doetsch A."/>
            <person name="Huch M."/>
        </authorList>
    </citation>
    <scope>NUCLEOTIDE SEQUENCE [LARGE SCALE GENOMIC DNA]</scope>
    <source>
        <strain evidence="4">DSM 16107</strain>
    </source>
</reference>
<dbReference type="Proteomes" id="UP000253817">
    <property type="component" value="Unassembled WGS sequence"/>
</dbReference>
<dbReference type="RefSeq" id="WP_114546611.1">
    <property type="nucleotide sequence ID" value="NZ_PPTT01000016.1"/>
</dbReference>
<protein>
    <submittedName>
        <fullName evidence="2">Uncharacterized protein</fullName>
    </submittedName>
</protein>
<dbReference type="OrthoDB" id="1550853at2"/>
<reference evidence="2" key="3">
    <citation type="journal article" date="2019" name="Microbiol. Resour. Announc.">
        <title>Draft Genome Sequences of Type Strains of Gordonibacter faecihominis, Paraeggerthella hongkongensis, Parvibacter caecicola,Slackia equolifaciens, Slackia faecicanis, and Slackia isoflavoniconvertens.</title>
        <authorList>
            <person name="Danylec N."/>
            <person name="Stoll D.A."/>
            <person name="Dotsch A."/>
            <person name="Huch M."/>
        </authorList>
    </citation>
    <scope>NUCLEOTIDE SEQUENCE</scope>
    <source>
        <strain evidence="2">DSM 16107</strain>
    </source>
</reference>
<comment type="caution">
    <text evidence="2">The sequence shown here is derived from an EMBL/GenBank/DDBJ whole genome shotgun (WGS) entry which is preliminary data.</text>
</comment>
<gene>
    <name evidence="1" type="ORF">C1876_10155</name>
    <name evidence="2" type="ORF">DMP09_10680</name>
</gene>
<proteinExistence type="predicted"/>
<accession>A0A3N0IW69</accession>
<keyword evidence="3" id="KW-1185">Reference proteome</keyword>
<dbReference type="EMBL" id="PPTT01000016">
    <property type="protein sequence ID" value="RDB68388.1"/>
    <property type="molecule type" value="Genomic_DNA"/>
</dbReference>
<name>A0A3N0IW69_9ACTN</name>
<evidence type="ECO:0000313" key="1">
    <source>
        <dbReference type="EMBL" id="RDB68388.1"/>
    </source>
</evidence>
<organism evidence="2 4">
    <name type="scientific">Eggerthella sinensis</name>
    <dbReference type="NCBI Taxonomy" id="242230"/>
    <lineage>
        <taxon>Bacteria</taxon>
        <taxon>Bacillati</taxon>
        <taxon>Actinomycetota</taxon>
        <taxon>Coriobacteriia</taxon>
        <taxon>Eggerthellales</taxon>
        <taxon>Eggerthellaceae</taxon>
        <taxon>Eggerthella</taxon>
    </lineage>
</organism>
<reference evidence="1 3" key="1">
    <citation type="journal article" date="2018" name="Elife">
        <title>Discovery and characterization of a prevalent human gut bacterial enzyme sufficient for the inactivation of a family of plant toxins.</title>
        <authorList>
            <person name="Koppel N."/>
            <person name="Bisanz J.E."/>
            <person name="Pandelia M.E."/>
            <person name="Turnbaugh P.J."/>
            <person name="Balskus E.P."/>
        </authorList>
    </citation>
    <scope>NUCLEOTIDE SEQUENCE [LARGE SCALE GENOMIC DNA]</scope>
    <source>
        <strain evidence="1 3">DSM 16107</strain>
    </source>
</reference>
<evidence type="ECO:0000313" key="4">
    <source>
        <dbReference type="Proteomes" id="UP000270112"/>
    </source>
</evidence>
<dbReference type="EMBL" id="QICC01000044">
    <property type="protein sequence ID" value="RNM41228.1"/>
    <property type="molecule type" value="Genomic_DNA"/>
</dbReference>
<dbReference type="AlphaFoldDB" id="A0A3N0IW69"/>
<dbReference type="Proteomes" id="UP000270112">
    <property type="component" value="Unassembled WGS sequence"/>
</dbReference>
<evidence type="ECO:0000313" key="3">
    <source>
        <dbReference type="Proteomes" id="UP000253817"/>
    </source>
</evidence>
<evidence type="ECO:0000313" key="2">
    <source>
        <dbReference type="EMBL" id="RNM41228.1"/>
    </source>
</evidence>
<sequence>MEKLPPLEKVYEAWSAVADGRVALHPDERRATVTSSNGAKEYTVSWSEDGTAYSSDDNATYWQGYAGYPVIAVLMERGALPLDRAVADGFAGVNWTELNAAHKRDYAAAVAHVVEARGLDEARVQEAAQAVHDALRALDLVMKRGSIKPPAAKRG</sequence>